<dbReference type="GO" id="GO:0006538">
    <property type="term" value="P:L-glutamate catabolic process"/>
    <property type="evidence" value="ECO:0007669"/>
    <property type="project" value="TreeGrafter"/>
</dbReference>
<dbReference type="KEGG" id="mou:OU421_10380"/>
<feature type="binding site" evidence="6">
    <location>
        <position position="103"/>
    </location>
    <ligand>
        <name>substrate</name>
    </ligand>
</feature>
<proteinExistence type="inferred from homology"/>
<dbReference type="InterPro" id="IPR006096">
    <property type="entry name" value="Glu/Leu/Phe/Val/Trp_DH_C"/>
</dbReference>
<dbReference type="InterPro" id="IPR006097">
    <property type="entry name" value="Glu/Leu/Phe/Val/Trp_DH_dimer"/>
</dbReference>
<evidence type="ECO:0000256" key="4">
    <source>
        <dbReference type="PIRNR" id="PIRNR000185"/>
    </source>
</evidence>
<dbReference type="InterPro" id="IPR006095">
    <property type="entry name" value="Glu/Leu/Phe/Val/Trp_DH"/>
</dbReference>
<dbReference type="Proteomes" id="UP001163096">
    <property type="component" value="Chromosome"/>
</dbReference>
<dbReference type="SUPFAM" id="SSF51735">
    <property type="entry name" value="NAD(P)-binding Rossmann-fold domains"/>
    <property type="match status" value="1"/>
</dbReference>
<evidence type="ECO:0000256" key="8">
    <source>
        <dbReference type="RuleBase" id="RU004417"/>
    </source>
</evidence>
<evidence type="ECO:0000313" key="11">
    <source>
        <dbReference type="Proteomes" id="UP001163096"/>
    </source>
</evidence>
<keyword evidence="3 4" id="KW-0560">Oxidoreductase</keyword>
<evidence type="ECO:0000313" key="10">
    <source>
        <dbReference type="EMBL" id="WAI00816.1"/>
    </source>
</evidence>
<dbReference type="Gene3D" id="3.40.50.720">
    <property type="entry name" value="NAD(P)-binding Rossmann-like Domain"/>
    <property type="match status" value="1"/>
</dbReference>
<sequence>MPGPVTLKNITTFEMAQHQLHECVYKCAKILELEDEVMRMLENPMQQVQVSVPVKMDDGTTRVFPGFRVIHNNVLGPAKGGIRFHPEETVDTVKALAAWMTWKCALLDLPLGGSKGGIICNTKELSEGELERLSRSYIDRIWKFIGPDVDVLAPDVYTTPQIMTWMMDEYSKVSGKNQFGAVTGKPVLVGGSVGRNNATAMGGMYTIREAAKELEIDLSQTTIAIQGFGQVGSSAARLAEKLFDAKVVAVSDSRGGIYNPDGLNIKDVIQHKAKTKSVIYAPNTKTITNTEVLELDVDILIPAALENVITRDNAKNIKAKILAELANGPTTPEADNILNQNGIHVIPDILCNAGGVTVSYFEIVQNRCMWYWTAKEVRKRLDKKMTHAYHEVLSTSKECNLDMRMGAYAVALSRIVDAMKLRGWV</sequence>
<evidence type="ECO:0000256" key="2">
    <source>
        <dbReference type="ARBA" id="ARBA00011643"/>
    </source>
</evidence>
<dbReference type="GeneID" id="76835512"/>
<accession>A0A9X9S3E4</accession>
<dbReference type="PANTHER" id="PTHR11606">
    <property type="entry name" value="GLUTAMATE DEHYDROGENASE"/>
    <property type="match status" value="1"/>
</dbReference>
<dbReference type="SUPFAM" id="SSF53223">
    <property type="entry name" value="Aminoacid dehydrogenase-like, N-terminal domain"/>
    <property type="match status" value="1"/>
</dbReference>
<feature type="binding site" evidence="6">
    <location>
        <position position="79"/>
    </location>
    <ligand>
        <name>substrate</name>
    </ligand>
</feature>
<feature type="domain" description="Glutamate/phenylalanine/leucine/valine/L-tryptophan dehydrogenase C-terminal" evidence="9">
    <location>
        <begin position="192"/>
        <end position="423"/>
    </location>
</feature>
<evidence type="ECO:0000259" key="9">
    <source>
        <dbReference type="SMART" id="SM00839"/>
    </source>
</evidence>
<feature type="binding site" evidence="6">
    <location>
        <position position="199"/>
    </location>
    <ligand>
        <name>NAD(+)</name>
        <dbReference type="ChEBI" id="CHEBI:57540"/>
    </ligand>
</feature>
<feature type="binding site" evidence="6">
    <location>
        <position position="359"/>
    </location>
    <ligand>
        <name>substrate</name>
    </ligand>
</feature>
<comment type="subunit">
    <text evidence="2">Homohexamer.</text>
</comment>
<organism evidence="10 11">
    <name type="scientific">Methanogenium organophilum</name>
    <dbReference type="NCBI Taxonomy" id="2199"/>
    <lineage>
        <taxon>Archaea</taxon>
        <taxon>Methanobacteriati</taxon>
        <taxon>Methanobacteriota</taxon>
        <taxon>Stenosarchaea group</taxon>
        <taxon>Methanomicrobia</taxon>
        <taxon>Methanomicrobiales</taxon>
        <taxon>Methanomicrobiaceae</taxon>
        <taxon>Methanogenium</taxon>
    </lineage>
</organism>
<evidence type="ECO:0000256" key="3">
    <source>
        <dbReference type="ARBA" id="ARBA00023002"/>
    </source>
</evidence>
<feature type="site" description="Important for catalysis" evidence="7">
    <location>
        <position position="155"/>
    </location>
</feature>
<dbReference type="RefSeq" id="WP_268186021.1">
    <property type="nucleotide sequence ID" value="NZ_CP113361.1"/>
</dbReference>
<comment type="similarity">
    <text evidence="1 4 8">Belongs to the Glu/Leu/Phe/Val dehydrogenases family.</text>
</comment>
<dbReference type="Gene3D" id="3.40.50.10860">
    <property type="entry name" value="Leucine Dehydrogenase, chain A, domain 1"/>
    <property type="match status" value="1"/>
</dbReference>
<dbReference type="CDD" id="cd01076">
    <property type="entry name" value="NAD_bind_1_Glu_DH"/>
    <property type="match status" value="1"/>
</dbReference>
<evidence type="ECO:0000256" key="7">
    <source>
        <dbReference type="PIRSR" id="PIRSR000185-3"/>
    </source>
</evidence>
<dbReference type="PRINTS" id="PR00082">
    <property type="entry name" value="GLFDHDRGNASE"/>
</dbReference>
<dbReference type="InterPro" id="IPR014362">
    <property type="entry name" value="Glu_DH"/>
</dbReference>
<dbReference type="GO" id="GO:0004352">
    <property type="term" value="F:glutamate dehydrogenase (NAD+) activity"/>
    <property type="evidence" value="ECO:0007669"/>
    <property type="project" value="TreeGrafter"/>
</dbReference>
<evidence type="ECO:0000256" key="6">
    <source>
        <dbReference type="PIRSR" id="PIRSR000185-2"/>
    </source>
</evidence>
<evidence type="ECO:0000256" key="1">
    <source>
        <dbReference type="ARBA" id="ARBA00006382"/>
    </source>
</evidence>
<dbReference type="AlphaFoldDB" id="A0A9X9S3E4"/>
<name>A0A9X9S3E4_METOG</name>
<dbReference type="PANTHER" id="PTHR11606:SF13">
    <property type="entry name" value="GLUTAMATE DEHYDROGENASE 1, MITOCHONDRIAL"/>
    <property type="match status" value="1"/>
</dbReference>
<keyword evidence="11" id="KW-1185">Reference proteome</keyword>
<dbReference type="Pfam" id="PF00208">
    <property type="entry name" value="ELFV_dehydrog"/>
    <property type="match status" value="1"/>
</dbReference>
<dbReference type="SMART" id="SM00839">
    <property type="entry name" value="ELFV_dehydrog"/>
    <property type="match status" value="1"/>
</dbReference>
<dbReference type="EMBL" id="CP113361">
    <property type="protein sequence ID" value="WAI00816.1"/>
    <property type="molecule type" value="Genomic_DNA"/>
</dbReference>
<dbReference type="PIRSF" id="PIRSF000185">
    <property type="entry name" value="Glu_DH"/>
    <property type="match status" value="1"/>
</dbReference>
<keyword evidence="6" id="KW-0520">NAD</keyword>
<dbReference type="Pfam" id="PF02812">
    <property type="entry name" value="ELFV_dehydrog_N"/>
    <property type="match status" value="1"/>
</dbReference>
<keyword evidence="6" id="KW-0547">Nucleotide-binding</keyword>
<reference evidence="10" key="1">
    <citation type="submission" date="2022-11" db="EMBL/GenBank/DDBJ databases">
        <title>Complete genome sequence of Methanogenium organophilum DSM 3596.</title>
        <authorList>
            <person name="Chen S.-C."/>
            <person name="Lai S.-J."/>
            <person name="You Y.-T."/>
        </authorList>
    </citation>
    <scope>NUCLEOTIDE SEQUENCE</scope>
    <source>
        <strain evidence="10">DSM 3596</strain>
    </source>
</reference>
<evidence type="ECO:0000256" key="5">
    <source>
        <dbReference type="PIRSR" id="PIRSR000185-1"/>
    </source>
</evidence>
<dbReference type="InterPro" id="IPR046346">
    <property type="entry name" value="Aminoacid_DH-like_N_sf"/>
</dbReference>
<protein>
    <recommendedName>
        <fullName evidence="4">Glutamate dehydrogenase</fullName>
    </recommendedName>
</protein>
<dbReference type="GO" id="GO:0000166">
    <property type="term" value="F:nucleotide binding"/>
    <property type="evidence" value="ECO:0007669"/>
    <property type="project" value="UniProtKB-KW"/>
</dbReference>
<gene>
    <name evidence="10" type="ORF">OU421_10380</name>
</gene>
<feature type="active site" description="Proton donor" evidence="5">
    <location>
        <position position="115"/>
    </location>
</feature>
<dbReference type="InterPro" id="IPR036291">
    <property type="entry name" value="NAD(P)-bd_dom_sf"/>
</dbReference>
<dbReference type="InterPro" id="IPR033922">
    <property type="entry name" value="NAD_bind_Glu_DH"/>
</dbReference>